<dbReference type="Gene3D" id="3.40.50.300">
    <property type="entry name" value="P-loop containing nucleotide triphosphate hydrolases"/>
    <property type="match status" value="1"/>
</dbReference>
<evidence type="ECO:0000256" key="4">
    <source>
        <dbReference type="ARBA" id="ARBA00022840"/>
    </source>
</evidence>
<organism evidence="9 10">
    <name type="scientific">Deinococcus ruber</name>
    <dbReference type="NCBI Taxonomy" id="1848197"/>
    <lineage>
        <taxon>Bacteria</taxon>
        <taxon>Thermotogati</taxon>
        <taxon>Deinococcota</taxon>
        <taxon>Deinococci</taxon>
        <taxon>Deinococcales</taxon>
        <taxon>Deinococcaceae</taxon>
        <taxon>Deinococcus</taxon>
    </lineage>
</organism>
<keyword evidence="2 7" id="KW-0812">Transmembrane</keyword>
<name>A0A918FBU2_9DEIO</name>
<evidence type="ECO:0000256" key="2">
    <source>
        <dbReference type="ARBA" id="ARBA00022692"/>
    </source>
</evidence>
<dbReference type="Gene3D" id="1.20.1560.10">
    <property type="entry name" value="ABC transporter type 1, transmembrane domain"/>
    <property type="match status" value="1"/>
</dbReference>
<feature type="transmembrane region" description="Helical" evidence="7">
    <location>
        <begin position="82"/>
        <end position="105"/>
    </location>
</feature>
<dbReference type="GO" id="GO:0016887">
    <property type="term" value="F:ATP hydrolysis activity"/>
    <property type="evidence" value="ECO:0007669"/>
    <property type="project" value="InterPro"/>
</dbReference>
<dbReference type="AlphaFoldDB" id="A0A918FBU2"/>
<reference evidence="9" key="2">
    <citation type="submission" date="2020-09" db="EMBL/GenBank/DDBJ databases">
        <authorList>
            <person name="Sun Q."/>
            <person name="Ohkuma M."/>
        </authorList>
    </citation>
    <scope>NUCLEOTIDE SEQUENCE</scope>
    <source>
        <strain evidence="9">JCM 31311</strain>
    </source>
</reference>
<proteinExistence type="predicted"/>
<dbReference type="PANTHER" id="PTHR24221:SF654">
    <property type="entry name" value="ATP-BINDING CASSETTE SUB-FAMILY B MEMBER 6"/>
    <property type="match status" value="1"/>
</dbReference>
<comment type="subcellular location">
    <subcellularLocation>
        <location evidence="1">Cell membrane</location>
        <topology evidence="1">Multi-pass membrane protein</topology>
    </subcellularLocation>
</comment>
<keyword evidence="10" id="KW-1185">Reference proteome</keyword>
<comment type="caution">
    <text evidence="9">The sequence shown here is derived from an EMBL/GenBank/DDBJ whole genome shotgun (WGS) entry which is preliminary data.</text>
</comment>
<dbReference type="InterPro" id="IPR039421">
    <property type="entry name" value="Type_1_exporter"/>
</dbReference>
<reference evidence="9" key="1">
    <citation type="journal article" date="2014" name="Int. J. Syst. Evol. Microbiol.">
        <title>Complete genome sequence of Corynebacterium casei LMG S-19264T (=DSM 44701T), isolated from a smear-ripened cheese.</title>
        <authorList>
            <consortium name="US DOE Joint Genome Institute (JGI-PGF)"/>
            <person name="Walter F."/>
            <person name="Albersmeier A."/>
            <person name="Kalinowski J."/>
            <person name="Ruckert C."/>
        </authorList>
    </citation>
    <scope>NUCLEOTIDE SEQUENCE</scope>
    <source>
        <strain evidence="9">JCM 31311</strain>
    </source>
</reference>
<dbReference type="GO" id="GO:0005886">
    <property type="term" value="C:plasma membrane"/>
    <property type="evidence" value="ECO:0007669"/>
    <property type="project" value="UniProtKB-SubCell"/>
</dbReference>
<evidence type="ECO:0000256" key="6">
    <source>
        <dbReference type="ARBA" id="ARBA00023136"/>
    </source>
</evidence>
<dbReference type="Proteomes" id="UP000603865">
    <property type="component" value="Unassembled WGS sequence"/>
</dbReference>
<feature type="transmembrane region" description="Helical" evidence="7">
    <location>
        <begin position="178"/>
        <end position="195"/>
    </location>
</feature>
<evidence type="ECO:0000259" key="8">
    <source>
        <dbReference type="PROSITE" id="PS50893"/>
    </source>
</evidence>
<dbReference type="InterPro" id="IPR003439">
    <property type="entry name" value="ABC_transporter-like_ATP-bd"/>
</dbReference>
<evidence type="ECO:0000256" key="3">
    <source>
        <dbReference type="ARBA" id="ARBA00022741"/>
    </source>
</evidence>
<keyword evidence="5 7" id="KW-1133">Transmembrane helix</keyword>
<dbReference type="SUPFAM" id="SSF52540">
    <property type="entry name" value="P-loop containing nucleoside triphosphate hydrolases"/>
    <property type="match status" value="1"/>
</dbReference>
<protein>
    <submittedName>
        <fullName evidence="9">Multidrug ABC transporter permease</fullName>
    </submittedName>
</protein>
<gene>
    <name evidence="9" type="ORF">GCM10008957_35710</name>
</gene>
<accession>A0A918FBU2</accession>
<dbReference type="Pfam" id="PF00005">
    <property type="entry name" value="ABC_tran"/>
    <property type="match status" value="1"/>
</dbReference>
<evidence type="ECO:0000313" key="10">
    <source>
        <dbReference type="Proteomes" id="UP000603865"/>
    </source>
</evidence>
<evidence type="ECO:0000256" key="7">
    <source>
        <dbReference type="SAM" id="Phobius"/>
    </source>
</evidence>
<keyword evidence="3" id="KW-0547">Nucleotide-binding</keyword>
<dbReference type="InterPro" id="IPR036640">
    <property type="entry name" value="ABC1_TM_sf"/>
</dbReference>
<dbReference type="InterPro" id="IPR003593">
    <property type="entry name" value="AAA+_ATPase"/>
</dbReference>
<dbReference type="EMBL" id="BMQL01000024">
    <property type="protein sequence ID" value="GGR20155.1"/>
    <property type="molecule type" value="Genomic_DNA"/>
</dbReference>
<evidence type="ECO:0000256" key="1">
    <source>
        <dbReference type="ARBA" id="ARBA00004651"/>
    </source>
</evidence>
<dbReference type="SUPFAM" id="SSF90123">
    <property type="entry name" value="ABC transporter transmembrane region"/>
    <property type="match status" value="1"/>
</dbReference>
<dbReference type="PANTHER" id="PTHR24221">
    <property type="entry name" value="ATP-BINDING CASSETTE SUB-FAMILY B"/>
    <property type="match status" value="1"/>
</dbReference>
<feature type="transmembrane region" description="Helical" evidence="7">
    <location>
        <begin position="298"/>
        <end position="316"/>
    </location>
</feature>
<dbReference type="GO" id="GO:0005524">
    <property type="term" value="F:ATP binding"/>
    <property type="evidence" value="ECO:0007669"/>
    <property type="project" value="UniProtKB-KW"/>
</dbReference>
<dbReference type="SMART" id="SM00382">
    <property type="entry name" value="AAA"/>
    <property type="match status" value="1"/>
</dbReference>
<keyword evidence="6 7" id="KW-0472">Membrane</keyword>
<feature type="transmembrane region" description="Helical" evidence="7">
    <location>
        <begin position="267"/>
        <end position="286"/>
    </location>
</feature>
<keyword evidence="4" id="KW-0067">ATP-binding</keyword>
<dbReference type="GO" id="GO:0034040">
    <property type="term" value="F:ATPase-coupled lipid transmembrane transporter activity"/>
    <property type="evidence" value="ECO:0007669"/>
    <property type="project" value="TreeGrafter"/>
</dbReference>
<dbReference type="PROSITE" id="PS50893">
    <property type="entry name" value="ABC_TRANSPORTER_2"/>
    <property type="match status" value="1"/>
</dbReference>
<feature type="domain" description="ABC transporter" evidence="8">
    <location>
        <begin position="362"/>
        <end position="604"/>
    </location>
</feature>
<evidence type="ECO:0000256" key="5">
    <source>
        <dbReference type="ARBA" id="ARBA00022989"/>
    </source>
</evidence>
<dbReference type="InterPro" id="IPR027417">
    <property type="entry name" value="P-loop_NTPase"/>
</dbReference>
<sequence length="621" mass="66914">MPRVPEQHRSSAPRGRAPAWLPLIFWQAAWRVSPFRTGLLTVWSVWQGLQTAALALALNVLVTRLTGNGSGLQGVLWPTAGIVGLLVSQVLLGTFAGQVTAALAWRLERAQVSGLVSLLTVPRPLSSLEQGSVPADLTAARGENGSLTPDVALSTLGALTAQLVMAASSVLLLASVRWWAPLLLLPGLLVLRRWLSQETRVYRDGLEAASGGQRRAGYFRSLALTTASAREVRTFGLSGWLLEQLTGQLSAGLSDVRRRRREQVPQMIVATITLTLGYGGLTALALRDAVHGTLGAGPLVLMLQAALGLLSVVSGLENGLRFTRAAQPFAALSRARQQLEDSSEQRASTAEALPTLLHREPLVAQDLSFSYPGQEATLRNVSFSARPGQVLAVVGPNGAGKSTLMRLLARLDEPSSGRLSVGGHDARNWPLEQWRRQVAVVTQQFMRWELSVRDNVQFGCPQYPLGDDLIWTLLERAGAAEFIRGLPGGLDTVLSGSDPQGSGLSGGQWQRLATARALAAVEAGAALLILDEPTASLDVRAEMEFYRHFLQLTRGVTTVLVSHRYSTVQLADEIVVLQDGRTAERGRHADLMARGGWYARMVRQQTQAFTDTDMDTLGVPA</sequence>
<dbReference type="RefSeq" id="WP_189091862.1">
    <property type="nucleotide sequence ID" value="NZ_BMQL01000024.1"/>
</dbReference>
<evidence type="ECO:0000313" key="9">
    <source>
        <dbReference type="EMBL" id="GGR20155.1"/>
    </source>
</evidence>
<feature type="transmembrane region" description="Helical" evidence="7">
    <location>
        <begin position="40"/>
        <end position="62"/>
    </location>
</feature>